<evidence type="ECO:0000259" key="1">
    <source>
        <dbReference type="Pfam" id="PF01738"/>
    </source>
</evidence>
<name>A0A9X3BFW3_9BACT</name>
<organism evidence="3 4">
    <name type="scientific">Paraflavisolibacter caeni</name>
    <dbReference type="NCBI Taxonomy" id="2982496"/>
    <lineage>
        <taxon>Bacteria</taxon>
        <taxon>Pseudomonadati</taxon>
        <taxon>Bacteroidota</taxon>
        <taxon>Chitinophagia</taxon>
        <taxon>Chitinophagales</taxon>
        <taxon>Chitinophagaceae</taxon>
        <taxon>Paraflavisolibacter</taxon>
    </lineage>
</organism>
<evidence type="ECO:0000313" key="3">
    <source>
        <dbReference type="EMBL" id="MCU7549774.1"/>
    </source>
</evidence>
<dbReference type="RefSeq" id="WP_279297213.1">
    <property type="nucleotide sequence ID" value="NZ_JAOTIF010000007.1"/>
</dbReference>
<feature type="domain" description="Dienelactone hydrolase" evidence="1">
    <location>
        <begin position="97"/>
        <end position="271"/>
    </location>
</feature>
<dbReference type="CDD" id="cd04501">
    <property type="entry name" value="SGNH_hydrolase_like_4"/>
    <property type="match status" value="1"/>
</dbReference>
<reference evidence="3" key="2">
    <citation type="submission" date="2023-04" db="EMBL/GenBank/DDBJ databases">
        <title>Paracnuella aquatica gen. nov., sp. nov., a member of the family Chitinophagaceae isolated from a hot spring.</title>
        <authorList>
            <person name="Wang C."/>
        </authorList>
    </citation>
    <scope>NUCLEOTIDE SEQUENCE</scope>
    <source>
        <strain evidence="3">LB-8</strain>
    </source>
</reference>
<dbReference type="InterPro" id="IPR036514">
    <property type="entry name" value="SGNH_hydro_sf"/>
</dbReference>
<proteinExistence type="predicted"/>
<reference evidence="3" key="1">
    <citation type="submission" date="2022-09" db="EMBL/GenBank/DDBJ databases">
        <authorList>
            <person name="Yuan C."/>
            <person name="Ke Z."/>
        </authorList>
    </citation>
    <scope>NUCLEOTIDE SEQUENCE</scope>
    <source>
        <strain evidence="3">LB-8</strain>
    </source>
</reference>
<dbReference type="InterPro" id="IPR013830">
    <property type="entry name" value="SGNH_hydro"/>
</dbReference>
<comment type="caution">
    <text evidence="3">The sequence shown here is derived from an EMBL/GenBank/DDBJ whole genome shotgun (WGS) entry which is preliminary data.</text>
</comment>
<dbReference type="SUPFAM" id="SSF53474">
    <property type="entry name" value="alpha/beta-Hydrolases"/>
    <property type="match status" value="1"/>
</dbReference>
<dbReference type="Gene3D" id="3.40.50.1110">
    <property type="entry name" value="SGNH hydrolase"/>
    <property type="match status" value="1"/>
</dbReference>
<accession>A0A9X3BFW3</accession>
<dbReference type="Pfam" id="PF01738">
    <property type="entry name" value="DLH"/>
    <property type="match status" value="1"/>
</dbReference>
<dbReference type="PANTHER" id="PTHR30383">
    <property type="entry name" value="THIOESTERASE 1/PROTEASE 1/LYSOPHOSPHOLIPASE L1"/>
    <property type="match status" value="1"/>
</dbReference>
<dbReference type="PANTHER" id="PTHR30383:SF5">
    <property type="entry name" value="SGNH HYDROLASE-TYPE ESTERASE DOMAIN-CONTAINING PROTEIN"/>
    <property type="match status" value="1"/>
</dbReference>
<dbReference type="Gene3D" id="3.40.50.1820">
    <property type="entry name" value="alpha/beta hydrolase"/>
    <property type="match status" value="1"/>
</dbReference>
<evidence type="ECO:0000259" key="2">
    <source>
        <dbReference type="Pfam" id="PF13472"/>
    </source>
</evidence>
<dbReference type="GO" id="GO:0004622">
    <property type="term" value="F:phosphatidylcholine lysophospholipase activity"/>
    <property type="evidence" value="ECO:0007669"/>
    <property type="project" value="TreeGrafter"/>
</dbReference>
<protein>
    <submittedName>
        <fullName evidence="3">GDSL-type esterase/lipase family protein</fullName>
    </submittedName>
</protein>
<dbReference type="InterPro" id="IPR051532">
    <property type="entry name" value="Ester_Hydrolysis_Enzymes"/>
</dbReference>
<dbReference type="Pfam" id="PF13472">
    <property type="entry name" value="Lipase_GDSL_2"/>
    <property type="match status" value="1"/>
</dbReference>
<dbReference type="InterPro" id="IPR002925">
    <property type="entry name" value="Dienelactn_hydro"/>
</dbReference>
<dbReference type="AlphaFoldDB" id="A0A9X3BFW3"/>
<gene>
    <name evidence="3" type="ORF">OCK74_11650</name>
</gene>
<feature type="domain" description="SGNH hydrolase-type esterase" evidence="2">
    <location>
        <begin position="370"/>
        <end position="513"/>
    </location>
</feature>
<dbReference type="SUPFAM" id="SSF52266">
    <property type="entry name" value="SGNH hydrolase"/>
    <property type="match status" value="1"/>
</dbReference>
<sequence length="535" mass="60068">MPKLFFYCVYFAFAISATNAQQKVIHLYNDNAPGSETWTWQEQENTKNPFNARVIYNVTQPTLTAYLPPAAMANGTAVIVAPGGGWHTLSIEPEGIDVAKWLNTKGVAAFVLKYRLVHMDTDDPIGTVMEKMKDRKKFDESKDSMVKMSIADGLKAIEYVRTHAAEYNINPKRVGIMGFSAGGTLTIGTVFTATVAATRPDFAAPIYPNMSYLKNHTIPTDAPPLFICAASDDQVGLASHSSNLYNEWISANKVAELHMYEKGGHGFGIRKLDIPTDTWIERFGDWLDLHGWLWPENPTGFMAQLSQKQVKQMRKDEEERLRTDWAYLKRYEEENKMLSPSKPGENRVVFIGSSRVENWRKYDSAFFIANHYINRGVSGQTSSQMLLRFRQDVIDLKPSAVVFLGGSNDIAQNTGPTTLDKIAGNIASMAELAKANGIKVVLCSELPVYDYPWRPGLEPAEKIIALNKLIKAYAVKDNITYIDLYSLLVDKRKGMKKELTTDGVHPNLAGYKIMEPFVQKAIEKAIHQNFNKIIF</sequence>
<dbReference type="InterPro" id="IPR029058">
    <property type="entry name" value="AB_hydrolase_fold"/>
</dbReference>
<dbReference type="Proteomes" id="UP001155483">
    <property type="component" value="Unassembled WGS sequence"/>
</dbReference>
<keyword evidence="4" id="KW-1185">Reference proteome</keyword>
<evidence type="ECO:0000313" key="4">
    <source>
        <dbReference type="Proteomes" id="UP001155483"/>
    </source>
</evidence>
<dbReference type="EMBL" id="JAOTIF010000007">
    <property type="protein sequence ID" value="MCU7549774.1"/>
    <property type="molecule type" value="Genomic_DNA"/>
</dbReference>